<evidence type="ECO:0000256" key="1">
    <source>
        <dbReference type="SAM" id="MobiDB-lite"/>
    </source>
</evidence>
<gene>
    <name evidence="2" type="ordered locus">TERTU_2159</name>
</gene>
<dbReference type="Proteomes" id="UP000009080">
    <property type="component" value="Chromosome"/>
</dbReference>
<protein>
    <submittedName>
        <fullName evidence="2">Uncharacterized protein</fullName>
    </submittedName>
</protein>
<dbReference type="EMBL" id="CP001614">
    <property type="protein sequence ID" value="ACR11663.1"/>
    <property type="molecule type" value="Genomic_DNA"/>
</dbReference>
<dbReference type="RefSeq" id="WP_015817775.1">
    <property type="nucleotide sequence ID" value="NC_012997.1"/>
</dbReference>
<dbReference type="AlphaFoldDB" id="C5BJE9"/>
<evidence type="ECO:0000313" key="2">
    <source>
        <dbReference type="EMBL" id="ACR11663.1"/>
    </source>
</evidence>
<proteinExistence type="predicted"/>
<dbReference type="HOGENOM" id="CLU_882578_0_0_6"/>
<dbReference type="eggNOG" id="ENOG5030SZV">
    <property type="taxonomic scope" value="Bacteria"/>
</dbReference>
<keyword evidence="3" id="KW-1185">Reference proteome</keyword>
<name>C5BJE9_TERTT</name>
<dbReference type="OrthoDB" id="9880924at2"/>
<reference evidence="2 3" key="1">
    <citation type="journal article" date="2009" name="PLoS ONE">
        <title>The complete genome of Teredinibacter turnerae T7901: an intracellular endosymbiont of marine wood-boring bivalves (shipworms).</title>
        <authorList>
            <person name="Yang J.C."/>
            <person name="Madupu R."/>
            <person name="Durkin A.S."/>
            <person name="Ekborg N.A."/>
            <person name="Pedamallu C.S."/>
            <person name="Hostetler J.B."/>
            <person name="Radune D."/>
            <person name="Toms B.S."/>
            <person name="Henrissat B."/>
            <person name="Coutinho P.M."/>
            <person name="Schwarz S."/>
            <person name="Field L."/>
            <person name="Trindade-Silva A.E."/>
            <person name="Soares C.A.G."/>
            <person name="Elshahawi S."/>
            <person name="Hanora A."/>
            <person name="Schmidt E.W."/>
            <person name="Haygood M.G."/>
            <person name="Posfai J."/>
            <person name="Benner J."/>
            <person name="Madinger C."/>
            <person name="Nove J."/>
            <person name="Anton B."/>
            <person name="Chaudhary K."/>
            <person name="Foster J."/>
            <person name="Holman A."/>
            <person name="Kumar S."/>
            <person name="Lessard P.A."/>
            <person name="Luyten Y.A."/>
            <person name="Slatko B."/>
            <person name="Wood N."/>
            <person name="Wu B."/>
            <person name="Teplitski M."/>
            <person name="Mougous J.D."/>
            <person name="Ward N."/>
            <person name="Eisen J.A."/>
            <person name="Badger J.H."/>
            <person name="Distel D.L."/>
        </authorList>
    </citation>
    <scope>NUCLEOTIDE SEQUENCE [LARGE SCALE GENOMIC DNA]</scope>
    <source>
        <strain evidence="3">ATCC 39867 / T7901</strain>
    </source>
</reference>
<accession>C5BJE9</accession>
<dbReference type="KEGG" id="ttu:TERTU_2159"/>
<sequence>MKTPHEISKKQSRQAVTNTETHSGEYCGAMFLDNRPGTAIQKKIVAGGGDATQTAAVDTNTSSDVKPAAHRSVASAPMQRLIISVGGRTLSEDTTRDVGWITASTLQVALDHGGQGQDIIEYAELNGYSKIKADENIYFVGHGSKGYIGTRDPAELARATGLILPEDYQGSIISLNCSSGATKDEASEDSGVDAFADTIKLDGVVVAGPQGVSLHHPAIPGKVRAIKDGHYRPAVLSKILAMQSPIDEAWRTARDQVVQSNAYISAAPAEQIKMLAGASIELSAKFYVDLVDWADKEGHLYPADEPHLAVKYTSE</sequence>
<organism evidence="2 3">
    <name type="scientific">Teredinibacter turnerae (strain ATCC 39867 / T7901)</name>
    <dbReference type="NCBI Taxonomy" id="377629"/>
    <lineage>
        <taxon>Bacteria</taxon>
        <taxon>Pseudomonadati</taxon>
        <taxon>Pseudomonadota</taxon>
        <taxon>Gammaproteobacteria</taxon>
        <taxon>Cellvibrionales</taxon>
        <taxon>Cellvibrionaceae</taxon>
        <taxon>Teredinibacter</taxon>
    </lineage>
</organism>
<evidence type="ECO:0000313" key="3">
    <source>
        <dbReference type="Proteomes" id="UP000009080"/>
    </source>
</evidence>
<feature type="region of interest" description="Disordered" evidence="1">
    <location>
        <begin position="1"/>
        <end position="20"/>
    </location>
</feature>